<dbReference type="Proteomes" id="UP000246004">
    <property type="component" value="Unassembled WGS sequence"/>
</dbReference>
<dbReference type="OrthoDB" id="81975at2157"/>
<evidence type="ECO:0000313" key="4">
    <source>
        <dbReference type="Proteomes" id="UP000246004"/>
    </source>
</evidence>
<reference evidence="1 3" key="2">
    <citation type="journal article" date="2017" name="BMC Genomics">
        <title>Genomic analysis of methanogenic archaea reveals a shift towards energy conservation.</title>
        <authorList>
            <person name="Gilmore S.P."/>
            <person name="Henske J.K."/>
            <person name="Sexton J.A."/>
            <person name="Solomon K.V."/>
            <person name="Seppala S."/>
            <person name="Yoo J.I."/>
            <person name="Huyett L.M."/>
            <person name="Pressman A."/>
            <person name="Cogan J.Z."/>
            <person name="Kivenson V."/>
            <person name="Peng X."/>
            <person name="Tan Y."/>
            <person name="Valentine D.L."/>
            <person name="O'Malley M.A."/>
        </authorList>
    </citation>
    <scope>NUCLEOTIDE SEQUENCE [LARGE SCALE GENOMIC DNA]</scope>
    <source>
        <strain evidence="1 3">1R-7</strain>
    </source>
</reference>
<protein>
    <submittedName>
        <fullName evidence="1">Uncharacterized protein</fullName>
    </submittedName>
</protein>
<proteinExistence type="predicted"/>
<dbReference type="RefSeq" id="WP_095608082.1">
    <property type="nucleotide sequence ID" value="NZ_CANQEZ010000002.1"/>
</dbReference>
<evidence type="ECO:0000313" key="2">
    <source>
        <dbReference type="EMBL" id="PWL08749.1"/>
    </source>
</evidence>
<comment type="caution">
    <text evidence="1">The sequence shown here is derived from an EMBL/GenBank/DDBJ whole genome shotgun (WGS) entry which is preliminary data.</text>
</comment>
<dbReference type="AlphaFoldDB" id="A0A2A2HFB6"/>
<accession>A0A2A2HFB6</accession>
<keyword evidence="3" id="KW-1185">Reference proteome</keyword>
<name>A0A2A2HFB6_9EURY</name>
<reference evidence="2 4" key="1">
    <citation type="submission" date="2016-04" db="EMBL/GenBank/DDBJ databases">
        <title>Genome sequence of Methanosphaera cuniculi DSM 4103.</title>
        <authorList>
            <person name="Poehlein A."/>
            <person name="Seedorf H."/>
            <person name="Daniel R."/>
        </authorList>
    </citation>
    <scope>NUCLEOTIDE SEQUENCE [LARGE SCALE GENOMIC DNA]</scope>
    <source>
        <strain evidence="2 4">DSM 4103</strain>
    </source>
</reference>
<dbReference type="EMBL" id="LMVN01000003">
    <property type="protein sequence ID" value="PAV08018.1"/>
    <property type="molecule type" value="Genomic_DNA"/>
</dbReference>
<sequence>MLYKYHVVLLKDDVIITDKYYKKDEKPDMDEYQKLKDQTGATEIILNTIDDDPLNSIIKENIDI</sequence>
<evidence type="ECO:0000313" key="1">
    <source>
        <dbReference type="EMBL" id="PAV08018.1"/>
    </source>
</evidence>
<dbReference type="Proteomes" id="UP000217528">
    <property type="component" value="Unassembled WGS sequence"/>
</dbReference>
<organism evidence="1 3">
    <name type="scientific">Methanosphaera cuniculi</name>
    <dbReference type="NCBI Taxonomy" id="1077256"/>
    <lineage>
        <taxon>Archaea</taxon>
        <taxon>Methanobacteriati</taxon>
        <taxon>Methanobacteriota</taxon>
        <taxon>Methanomada group</taxon>
        <taxon>Methanobacteria</taxon>
        <taxon>Methanobacteriales</taxon>
        <taxon>Methanobacteriaceae</taxon>
        <taxon>Methanosphaera</taxon>
    </lineage>
</organism>
<dbReference type="EMBL" id="LWMS01000010">
    <property type="protein sequence ID" value="PWL08749.1"/>
    <property type="molecule type" value="Genomic_DNA"/>
</dbReference>
<gene>
    <name evidence="1" type="ORF">ASJ82_05060</name>
    <name evidence="2" type="ORF">MSCUN_04630</name>
</gene>
<evidence type="ECO:0000313" key="3">
    <source>
        <dbReference type="Proteomes" id="UP000217528"/>
    </source>
</evidence>